<feature type="region of interest" description="Disordered" evidence="1">
    <location>
        <begin position="839"/>
        <end position="865"/>
    </location>
</feature>
<dbReference type="Proteomes" id="UP000594262">
    <property type="component" value="Unplaced"/>
</dbReference>
<protein>
    <recommendedName>
        <fullName evidence="4">HEAT repeat-containing protein 4</fullName>
    </recommendedName>
</protein>
<dbReference type="Gene3D" id="1.25.10.10">
    <property type="entry name" value="Leucine-rich Repeat Variant"/>
    <property type="match status" value="2"/>
</dbReference>
<dbReference type="PANTHER" id="PTHR12697">
    <property type="entry name" value="PBS LYASE HEAT-LIKE PROTEIN"/>
    <property type="match status" value="1"/>
</dbReference>
<dbReference type="EnsemblMetazoa" id="CLYHEMT020424.1">
    <property type="protein sequence ID" value="CLYHEMP020424.1"/>
    <property type="gene ID" value="CLYHEMG020424"/>
</dbReference>
<evidence type="ECO:0008006" key="4">
    <source>
        <dbReference type="Google" id="ProtNLM"/>
    </source>
</evidence>
<dbReference type="AlphaFoldDB" id="A0A7M5XDL5"/>
<feature type="region of interest" description="Disordered" evidence="1">
    <location>
        <begin position="173"/>
        <end position="206"/>
    </location>
</feature>
<evidence type="ECO:0000313" key="2">
    <source>
        <dbReference type="EnsemblMetazoa" id="CLYHEMP020424.1"/>
    </source>
</evidence>
<name>A0A7M5XDL5_9CNID</name>
<dbReference type="SUPFAM" id="SSF48371">
    <property type="entry name" value="ARM repeat"/>
    <property type="match status" value="1"/>
</dbReference>
<reference evidence="2" key="1">
    <citation type="submission" date="2021-01" db="UniProtKB">
        <authorList>
            <consortium name="EnsemblMetazoa"/>
        </authorList>
    </citation>
    <scope>IDENTIFICATION</scope>
</reference>
<dbReference type="GeneID" id="136822502"/>
<keyword evidence="3" id="KW-1185">Reference proteome</keyword>
<dbReference type="InterPro" id="IPR011989">
    <property type="entry name" value="ARM-like"/>
</dbReference>
<evidence type="ECO:0000313" key="3">
    <source>
        <dbReference type="Proteomes" id="UP000594262"/>
    </source>
</evidence>
<evidence type="ECO:0000256" key="1">
    <source>
        <dbReference type="SAM" id="MobiDB-lite"/>
    </source>
</evidence>
<feature type="region of interest" description="Disordered" evidence="1">
    <location>
        <begin position="20"/>
        <end position="46"/>
    </location>
</feature>
<sequence>MSSIRGFSYGRRRGSTEISQVGLANYPNESDDSLQGIPSKKSNQESGLLLRQKKKALLKQNKEKCTKRALETLSSSLSFDENVIKQRSSQNVPFEAYFDIRKRLETNIDQRKPVNQTMHSSYYRNRHMPCHLEPIKDESIIEPSEDAKNVKSSESLWLGVINSSEHLAKISHNPTEQQNTNIKLSPKENTSTKLTSNEHTKKPLKSVQSAAGWEEHVLSLISEGTADTIVKEFSNHNQTQLNKYLDKKKQDNKPSLNIESNESLSDVFSTKTIENQESMQKEVHKHIMYDHIDLSELTSKNVKKMPKKFESRIQQTYPLTPETWSKNIEIKASMQNKNQKGIRKWTDYPQEIKEEVLKLSKLSIKNLVVDKPPSQNIELKIATRQRNNNNLLIAVDEWRTKWLLEKKWQSKTILQLRDGMKNINDHVRLAAVSASGKVILDRKERFRRKEDMMPEESNWPEVESEIINEIKLLLEDKSNVVGLAASIALYSVNQVDTKATRLLLNTVQNGAPSERWIACQCLAEYNIHDDCIIVEMLNIVQNGADPVKTKRIEAFLRKLSNLTDTIQYMLSERLNSTSWNDRIMACQLFPVLSGPLKKDVANKLSYIAWHDWNKEVRMAAATTLGRTGNGKLIHDALCKYLKSPKTSQQIEALRKISNLGIVTAQLMVPFLLCLKSQHGTVALEAMRVIRLNWLCTDEIVNTLSMLITSDRNLKVKLNAIKTLGVIGEKNNLMIREILLWCIRFEKDRMLRQASCQAIGKIKYSDKEVINTMQDMLVVEDNKHFRSLISNTLNSLGYEDTCDESMISAVQERVKELCQKDNVLLKILAGSQSNLLQKYRNSKQIDEAENESSEDNDEGDDTFDEDRFSINQPFYPTLEAYRARQITHPSISLPDIQPSYIPFWSESISSLREEGAQGGVYSLK</sequence>
<dbReference type="GO" id="GO:0019135">
    <property type="term" value="F:deoxyhypusine monooxygenase activity"/>
    <property type="evidence" value="ECO:0007669"/>
    <property type="project" value="TreeGrafter"/>
</dbReference>
<dbReference type="InterPro" id="IPR016024">
    <property type="entry name" value="ARM-type_fold"/>
</dbReference>
<dbReference type="OrthoDB" id="5980716at2759"/>
<dbReference type="RefSeq" id="XP_066934870.1">
    <property type="nucleotide sequence ID" value="XM_067078769.1"/>
</dbReference>
<proteinExistence type="predicted"/>
<dbReference type="PANTHER" id="PTHR12697:SF20">
    <property type="entry name" value="HEAT REPEAT-CONTAINING PROTEIN 4"/>
    <property type="match status" value="1"/>
</dbReference>
<organism evidence="2 3">
    <name type="scientific">Clytia hemisphaerica</name>
    <dbReference type="NCBI Taxonomy" id="252671"/>
    <lineage>
        <taxon>Eukaryota</taxon>
        <taxon>Metazoa</taxon>
        <taxon>Cnidaria</taxon>
        <taxon>Hydrozoa</taxon>
        <taxon>Hydroidolina</taxon>
        <taxon>Leptothecata</taxon>
        <taxon>Obeliida</taxon>
        <taxon>Clytiidae</taxon>
        <taxon>Clytia</taxon>
    </lineage>
</organism>
<feature type="compositionally biased region" description="Acidic residues" evidence="1">
    <location>
        <begin position="846"/>
        <end position="863"/>
    </location>
</feature>
<feature type="compositionally biased region" description="Polar residues" evidence="1">
    <location>
        <begin position="173"/>
        <end position="195"/>
    </location>
</feature>
<accession>A0A7M5XDL5</accession>